<dbReference type="EMBL" id="JANPWB010000010">
    <property type="protein sequence ID" value="KAJ1142016.1"/>
    <property type="molecule type" value="Genomic_DNA"/>
</dbReference>
<accession>A0AAV7QRH2</accession>
<dbReference type="Proteomes" id="UP001066276">
    <property type="component" value="Chromosome 6"/>
</dbReference>
<sequence length="121" mass="13768">MPHTKTPKETSVTSLWTKPVGAVMEQMTTPQQTLEATGPSTLIAQDYMNHFLQEMLVEITSLKADLKSCVREVEKELTEIGEKVDDLERTVDAQVEDQEMLWRCMVTLKSNTLNSNLNRKI</sequence>
<name>A0AAV7QRH2_PLEWA</name>
<evidence type="ECO:0000313" key="1">
    <source>
        <dbReference type="EMBL" id="KAJ1142016.1"/>
    </source>
</evidence>
<organism evidence="1 2">
    <name type="scientific">Pleurodeles waltl</name>
    <name type="common">Iberian ribbed newt</name>
    <dbReference type="NCBI Taxonomy" id="8319"/>
    <lineage>
        <taxon>Eukaryota</taxon>
        <taxon>Metazoa</taxon>
        <taxon>Chordata</taxon>
        <taxon>Craniata</taxon>
        <taxon>Vertebrata</taxon>
        <taxon>Euteleostomi</taxon>
        <taxon>Amphibia</taxon>
        <taxon>Batrachia</taxon>
        <taxon>Caudata</taxon>
        <taxon>Salamandroidea</taxon>
        <taxon>Salamandridae</taxon>
        <taxon>Pleurodelinae</taxon>
        <taxon>Pleurodeles</taxon>
    </lineage>
</organism>
<gene>
    <name evidence="1" type="ORF">NDU88_008344</name>
</gene>
<comment type="caution">
    <text evidence="1">The sequence shown here is derived from an EMBL/GenBank/DDBJ whole genome shotgun (WGS) entry which is preliminary data.</text>
</comment>
<protein>
    <submittedName>
        <fullName evidence="1">Uncharacterized protein</fullName>
    </submittedName>
</protein>
<keyword evidence="2" id="KW-1185">Reference proteome</keyword>
<evidence type="ECO:0000313" key="2">
    <source>
        <dbReference type="Proteomes" id="UP001066276"/>
    </source>
</evidence>
<proteinExistence type="predicted"/>
<reference evidence="1" key="1">
    <citation type="journal article" date="2022" name="bioRxiv">
        <title>Sequencing and chromosome-scale assembly of the giantPleurodeles waltlgenome.</title>
        <authorList>
            <person name="Brown T."/>
            <person name="Elewa A."/>
            <person name="Iarovenko S."/>
            <person name="Subramanian E."/>
            <person name="Araus A.J."/>
            <person name="Petzold A."/>
            <person name="Susuki M."/>
            <person name="Suzuki K.-i.T."/>
            <person name="Hayashi T."/>
            <person name="Toyoda A."/>
            <person name="Oliveira C."/>
            <person name="Osipova E."/>
            <person name="Leigh N.D."/>
            <person name="Simon A."/>
            <person name="Yun M.H."/>
        </authorList>
    </citation>
    <scope>NUCLEOTIDE SEQUENCE</scope>
    <source>
        <strain evidence="1">20211129_DDA</strain>
        <tissue evidence="1">Liver</tissue>
    </source>
</reference>
<dbReference type="AlphaFoldDB" id="A0AAV7QRH2"/>